<accession>G9NTN6</accession>
<organism evidence="2 3">
    <name type="scientific">Hypocrea atroviridis (strain ATCC 20476 / IMI 206040)</name>
    <name type="common">Trichoderma atroviride</name>
    <dbReference type="NCBI Taxonomy" id="452589"/>
    <lineage>
        <taxon>Eukaryota</taxon>
        <taxon>Fungi</taxon>
        <taxon>Dikarya</taxon>
        <taxon>Ascomycota</taxon>
        <taxon>Pezizomycotina</taxon>
        <taxon>Sordariomycetes</taxon>
        <taxon>Hypocreomycetidae</taxon>
        <taxon>Hypocreales</taxon>
        <taxon>Hypocreaceae</taxon>
        <taxon>Trichoderma</taxon>
    </lineage>
</organism>
<evidence type="ECO:0000313" key="3">
    <source>
        <dbReference type="Proteomes" id="UP000005426"/>
    </source>
</evidence>
<feature type="region of interest" description="Disordered" evidence="1">
    <location>
        <begin position="131"/>
        <end position="150"/>
    </location>
</feature>
<protein>
    <submittedName>
        <fullName evidence="2">Uncharacterized protein</fullName>
    </submittedName>
</protein>
<dbReference type="OrthoDB" id="10252009at2759"/>
<dbReference type="GeneID" id="25779314"/>
<comment type="caution">
    <text evidence="2">The sequence shown here is derived from an EMBL/GenBank/DDBJ whole genome shotgun (WGS) entry which is preliminary data.</text>
</comment>
<dbReference type="EMBL" id="ABDG02000023">
    <property type="protein sequence ID" value="EHK46076.1"/>
    <property type="molecule type" value="Genomic_DNA"/>
</dbReference>
<gene>
    <name evidence="2" type="ORF">TRIATDRAFT_274096</name>
</gene>
<keyword evidence="3" id="KW-1185">Reference proteome</keyword>
<dbReference type="Proteomes" id="UP000005426">
    <property type="component" value="Unassembled WGS sequence"/>
</dbReference>
<feature type="compositionally biased region" description="Low complexity" evidence="1">
    <location>
        <begin position="543"/>
        <end position="554"/>
    </location>
</feature>
<dbReference type="AlphaFoldDB" id="G9NTN6"/>
<dbReference type="KEGG" id="tatv:25779314"/>
<dbReference type="HOGENOM" id="CLU_321328_0_0_1"/>
<feature type="region of interest" description="Disordered" evidence="1">
    <location>
        <begin position="733"/>
        <end position="761"/>
    </location>
</feature>
<name>G9NTN6_HYPAI</name>
<sequence>MPYDSGADTVFNPAGDPLPLISGLFKKPRPEQTFGAPFGKSDGHSQGAATQQEGEKTHIVVATQGPARRARVAHLPRPPNAEAEDDCSPLFPDSTEQDVAQELLTPETFNYWKADNSLASGKPLPINLPESRSGIQGMKSTTPATAKGPTPEWEDLSLGIQWIILLRLSEKHSFSVAVFNQLKLHRTQIHNFVTTYIDLCDEWHGWEWAAVQQSALHTVKTDMEGPSLVEWLHENRPPQPVDQITEEDAQMGLQFLSGRGVFNHKIDFDDWVKDKELKCFVHVQIEKPFLEDATDLLIVQRAAATKLLSPHHLEQALKDQGAMSNDAFLGTFKDVIPFGNICCCKPVELSSQAQTVLHTISANLRIDTPIPAPASQYESEHIRGETFKSLKNLIPELKPQYVSGILTKTRWEHDNEYPMEQVANYDLTGYTAEMQYIPEGQVYKKSSRAPTSLRSIAGKSTQASGHFTGQKFDLSEGQPVRHQTERYENHSSLCFDKSKYHSPAAFAAALAGKRNASKPRVGAAQSRFMTSNDKGQLMVGMAADASSAAGQASQNPRPTGLPAEGVFRTQLEVSRRAMEELASIPDLRSAEDFGAQDATSALERNQRARRPSARARESLQIALEMAQSTEITPDKSRGKKAQCSRPSRKQADQAEDEGEMGGEDDGKSSHFGSWPAQETRVEAPAAAAELIGFCIRQGNDLVHLNNPRLPSWPGLVHKAPTPEVGSKHQLVFEEPGHSGSETSTTVGAQPGRPRKRQKGRSDKIFGLLKTQELNSCPPPVSAIHCAWSAEVAEFAVVAEQAYYALRADHINPAAQVPEHLQMSLGEIQATLMSKEAEYRRAEAMLQGVNGPSARRAELAGVADSATFAIYATKASFALTGSEGIPTSCHVQGAGTALPMQPQ</sequence>
<feature type="compositionally biased region" description="Acidic residues" evidence="1">
    <location>
        <begin position="653"/>
        <end position="663"/>
    </location>
</feature>
<feature type="region of interest" description="Disordered" evidence="1">
    <location>
        <begin position="21"/>
        <end position="55"/>
    </location>
</feature>
<dbReference type="eggNOG" id="ENOG502T5PT">
    <property type="taxonomic scope" value="Eukaryota"/>
</dbReference>
<feature type="region of interest" description="Disordered" evidence="1">
    <location>
        <begin position="626"/>
        <end position="673"/>
    </location>
</feature>
<dbReference type="OMA" id="WEIDNGY"/>
<evidence type="ECO:0000256" key="1">
    <source>
        <dbReference type="SAM" id="MobiDB-lite"/>
    </source>
</evidence>
<feature type="compositionally biased region" description="Basic residues" evidence="1">
    <location>
        <begin position="637"/>
        <end position="648"/>
    </location>
</feature>
<feature type="region of interest" description="Disordered" evidence="1">
    <location>
        <begin position="543"/>
        <end position="563"/>
    </location>
</feature>
<reference evidence="2 3" key="1">
    <citation type="journal article" date="2011" name="Genome Biol.">
        <title>Comparative genome sequence analysis underscores mycoparasitism as the ancestral life style of Trichoderma.</title>
        <authorList>
            <person name="Kubicek C.P."/>
            <person name="Herrera-Estrella A."/>
            <person name="Seidl-Seiboth V."/>
            <person name="Martinez D.A."/>
            <person name="Druzhinina I.S."/>
            <person name="Thon M."/>
            <person name="Zeilinger S."/>
            <person name="Casas-Flores S."/>
            <person name="Horwitz B.A."/>
            <person name="Mukherjee P.K."/>
            <person name="Mukherjee M."/>
            <person name="Kredics L."/>
            <person name="Alcaraz L.D."/>
            <person name="Aerts A."/>
            <person name="Antal Z."/>
            <person name="Atanasova L."/>
            <person name="Cervantes-Badillo M.G."/>
            <person name="Challacombe J."/>
            <person name="Chertkov O."/>
            <person name="McCluskey K."/>
            <person name="Coulpier F."/>
            <person name="Deshpande N."/>
            <person name="von Doehren H."/>
            <person name="Ebbole D.J."/>
            <person name="Esquivel-Naranjo E.U."/>
            <person name="Fekete E."/>
            <person name="Flipphi M."/>
            <person name="Glaser F."/>
            <person name="Gomez-Rodriguez E.Y."/>
            <person name="Gruber S."/>
            <person name="Han C."/>
            <person name="Henrissat B."/>
            <person name="Hermosa R."/>
            <person name="Hernandez-Onate M."/>
            <person name="Karaffa L."/>
            <person name="Kosti I."/>
            <person name="Le Crom S."/>
            <person name="Lindquist E."/>
            <person name="Lucas S."/>
            <person name="Luebeck M."/>
            <person name="Luebeck P.S."/>
            <person name="Margeot A."/>
            <person name="Metz B."/>
            <person name="Misra M."/>
            <person name="Nevalainen H."/>
            <person name="Omann M."/>
            <person name="Packer N."/>
            <person name="Perrone G."/>
            <person name="Uresti-Rivera E.E."/>
            <person name="Salamov A."/>
            <person name="Schmoll M."/>
            <person name="Seiboth B."/>
            <person name="Shapiro H."/>
            <person name="Sukno S."/>
            <person name="Tamayo-Ramos J.A."/>
            <person name="Tisch D."/>
            <person name="Wiest A."/>
            <person name="Wilkinson H.H."/>
            <person name="Zhang M."/>
            <person name="Coutinho P.M."/>
            <person name="Kenerley C.M."/>
            <person name="Monte E."/>
            <person name="Baker S.E."/>
            <person name="Grigoriev I.V."/>
        </authorList>
    </citation>
    <scope>NUCLEOTIDE SEQUENCE [LARGE SCALE GENOMIC DNA]</scope>
    <source>
        <strain evidence="3">ATCC 20476 / IMI 206040</strain>
    </source>
</reference>
<proteinExistence type="predicted"/>
<evidence type="ECO:0000313" key="2">
    <source>
        <dbReference type="EMBL" id="EHK46076.1"/>
    </source>
</evidence>